<reference evidence="11 12" key="1">
    <citation type="submission" date="2019-05" db="EMBL/GenBank/DDBJ databases">
        <title>Genome sequences of Thalassotalea litorea 1K03283.</title>
        <authorList>
            <person name="Zhang D."/>
        </authorList>
    </citation>
    <scope>NUCLEOTIDE SEQUENCE [LARGE SCALE GENOMIC DNA]</scope>
    <source>
        <strain evidence="11 12">MCCC 1K03283</strain>
    </source>
</reference>
<feature type="transmembrane region" description="Helical" evidence="8">
    <location>
        <begin position="376"/>
        <end position="397"/>
    </location>
</feature>
<feature type="transmembrane region" description="Helical" evidence="8">
    <location>
        <begin position="334"/>
        <end position="356"/>
    </location>
</feature>
<evidence type="ECO:0000256" key="6">
    <source>
        <dbReference type="ARBA" id="ARBA00022989"/>
    </source>
</evidence>
<dbReference type="InterPro" id="IPR051447">
    <property type="entry name" value="Lipoprotein-release_system"/>
</dbReference>
<comment type="similarity">
    <text evidence="2">Belongs to the ABC-4 integral membrane protein family. LolC/E subfamily.</text>
</comment>
<feature type="domain" description="MacB-like periplasmic core" evidence="10">
    <location>
        <begin position="27"/>
        <end position="244"/>
    </location>
</feature>
<protein>
    <submittedName>
        <fullName evidence="11">Lipoprotein-releasing ABC transporter permease subunit</fullName>
    </submittedName>
</protein>
<dbReference type="GO" id="GO:0042953">
    <property type="term" value="P:lipoprotein transport"/>
    <property type="evidence" value="ECO:0007669"/>
    <property type="project" value="InterPro"/>
</dbReference>
<evidence type="ECO:0000256" key="5">
    <source>
        <dbReference type="ARBA" id="ARBA00022692"/>
    </source>
</evidence>
<sequence length="411" mass="44981">MFQPVSLFIGLRYSRSQNRSGFVSFITFFSIAGILLGVTALITVVSVMNGFEGQLKERILGLVPHTVISSEQPIDNWRQVAETLQSDPLINKATPYVESESLLQSANKLSGVLMQGIFPEYEISDSIIEKHMQFGSLSALVPGDYKMVIGASLARELGVSTGDKVRLLLPTKTIFTPMGRVPVQRTFTVAGVFYLGSQVDNQMVLIHGQDAARLLRRPADGVKNIRLYLNDAFTAKDVVAQLQTQPLTQNFEFSTWDKTQGNLFAAVKVEKNMMWLMLSLIIAVAAFNIVSALVMVVIDKQGEIGILQTLGMSPFGVLKIFMTQGMVNGIWGTILGSIGGVLVTLNLNSLLSVFGVNILGSGFIMQKLPVELRAEQVLVILVSALLMSFLATLYPAYRASKTQPAEVLRNE</sequence>
<feature type="transmembrane region" description="Helical" evidence="8">
    <location>
        <begin position="20"/>
        <end position="48"/>
    </location>
</feature>
<feature type="domain" description="ABC3 transporter permease C-terminal" evidence="9">
    <location>
        <begin position="276"/>
        <end position="404"/>
    </location>
</feature>
<dbReference type="Pfam" id="PF02687">
    <property type="entry name" value="FtsX"/>
    <property type="match status" value="1"/>
</dbReference>
<evidence type="ECO:0000313" key="11">
    <source>
        <dbReference type="EMBL" id="TLU67627.1"/>
    </source>
</evidence>
<organism evidence="11 12">
    <name type="scientific">Thalassotalea litorea</name>
    <dbReference type="NCBI Taxonomy" id="2020715"/>
    <lineage>
        <taxon>Bacteria</taxon>
        <taxon>Pseudomonadati</taxon>
        <taxon>Pseudomonadota</taxon>
        <taxon>Gammaproteobacteria</taxon>
        <taxon>Alteromonadales</taxon>
        <taxon>Colwelliaceae</taxon>
        <taxon>Thalassotalea</taxon>
    </lineage>
</organism>
<comment type="caution">
    <text evidence="11">The sequence shown here is derived from an EMBL/GenBank/DDBJ whole genome shotgun (WGS) entry which is preliminary data.</text>
</comment>
<dbReference type="OrthoDB" id="9808461at2"/>
<dbReference type="RefSeq" id="WP_138318230.1">
    <property type="nucleotide sequence ID" value="NZ_VCBC01000002.1"/>
</dbReference>
<evidence type="ECO:0000259" key="9">
    <source>
        <dbReference type="Pfam" id="PF02687"/>
    </source>
</evidence>
<evidence type="ECO:0000256" key="8">
    <source>
        <dbReference type="SAM" id="Phobius"/>
    </source>
</evidence>
<evidence type="ECO:0000256" key="4">
    <source>
        <dbReference type="ARBA" id="ARBA00022475"/>
    </source>
</evidence>
<name>A0A5R9IU41_9GAMM</name>
<keyword evidence="11" id="KW-0449">Lipoprotein</keyword>
<gene>
    <name evidence="11" type="ORF">FE810_01385</name>
</gene>
<evidence type="ECO:0000256" key="1">
    <source>
        <dbReference type="ARBA" id="ARBA00004651"/>
    </source>
</evidence>
<keyword evidence="5 8" id="KW-0812">Transmembrane</keyword>
<accession>A0A5R9IU41</accession>
<evidence type="ECO:0000256" key="3">
    <source>
        <dbReference type="ARBA" id="ARBA00022448"/>
    </source>
</evidence>
<dbReference type="InterPro" id="IPR025857">
    <property type="entry name" value="MacB_PCD"/>
</dbReference>
<keyword evidence="12" id="KW-1185">Reference proteome</keyword>
<dbReference type="GO" id="GO:0044874">
    <property type="term" value="P:lipoprotein localization to outer membrane"/>
    <property type="evidence" value="ECO:0007669"/>
    <property type="project" value="TreeGrafter"/>
</dbReference>
<dbReference type="Proteomes" id="UP000307790">
    <property type="component" value="Unassembled WGS sequence"/>
</dbReference>
<keyword evidence="6 8" id="KW-1133">Transmembrane helix</keyword>
<feature type="transmembrane region" description="Helical" evidence="8">
    <location>
        <begin position="304"/>
        <end position="322"/>
    </location>
</feature>
<evidence type="ECO:0000313" key="12">
    <source>
        <dbReference type="Proteomes" id="UP000307790"/>
    </source>
</evidence>
<keyword evidence="7 8" id="KW-0472">Membrane</keyword>
<keyword evidence="4" id="KW-1003">Cell membrane</keyword>
<evidence type="ECO:0000256" key="2">
    <source>
        <dbReference type="ARBA" id="ARBA00005236"/>
    </source>
</evidence>
<dbReference type="NCBIfam" id="TIGR02212">
    <property type="entry name" value="lolCE"/>
    <property type="match status" value="1"/>
</dbReference>
<dbReference type="GO" id="GO:0098797">
    <property type="term" value="C:plasma membrane protein complex"/>
    <property type="evidence" value="ECO:0007669"/>
    <property type="project" value="TreeGrafter"/>
</dbReference>
<dbReference type="InterPro" id="IPR003838">
    <property type="entry name" value="ABC3_permease_C"/>
</dbReference>
<dbReference type="PANTHER" id="PTHR30489:SF8">
    <property type="entry name" value="LIPOPROTEIN-RELEASING SYSTEM TRANSMEMBRANE PROTEIN LOLC"/>
    <property type="match status" value="1"/>
</dbReference>
<proteinExistence type="inferred from homology"/>
<dbReference type="Pfam" id="PF12704">
    <property type="entry name" value="MacB_PCD"/>
    <property type="match status" value="1"/>
</dbReference>
<dbReference type="PANTHER" id="PTHR30489">
    <property type="entry name" value="LIPOPROTEIN-RELEASING SYSTEM TRANSMEMBRANE PROTEIN LOLE"/>
    <property type="match status" value="1"/>
</dbReference>
<keyword evidence="3" id="KW-0813">Transport</keyword>
<feature type="transmembrane region" description="Helical" evidence="8">
    <location>
        <begin position="275"/>
        <end position="298"/>
    </location>
</feature>
<dbReference type="EMBL" id="VCBC01000002">
    <property type="protein sequence ID" value="TLU67627.1"/>
    <property type="molecule type" value="Genomic_DNA"/>
</dbReference>
<dbReference type="AlphaFoldDB" id="A0A5R9IU41"/>
<evidence type="ECO:0000256" key="7">
    <source>
        <dbReference type="ARBA" id="ARBA00023136"/>
    </source>
</evidence>
<dbReference type="InterPro" id="IPR011925">
    <property type="entry name" value="LolCE_TM"/>
</dbReference>
<comment type="subcellular location">
    <subcellularLocation>
        <location evidence="1">Cell membrane</location>
        <topology evidence="1">Multi-pass membrane protein</topology>
    </subcellularLocation>
</comment>
<evidence type="ECO:0000259" key="10">
    <source>
        <dbReference type="Pfam" id="PF12704"/>
    </source>
</evidence>